<dbReference type="KEGG" id="niy:FQ775_10825"/>
<evidence type="ECO:0000313" key="2">
    <source>
        <dbReference type="Proteomes" id="UP000321389"/>
    </source>
</evidence>
<organism evidence="1 2">
    <name type="scientific">Nitratireductor mangrovi</name>
    <dbReference type="NCBI Taxonomy" id="2599600"/>
    <lineage>
        <taxon>Bacteria</taxon>
        <taxon>Pseudomonadati</taxon>
        <taxon>Pseudomonadota</taxon>
        <taxon>Alphaproteobacteria</taxon>
        <taxon>Hyphomicrobiales</taxon>
        <taxon>Phyllobacteriaceae</taxon>
        <taxon>Nitratireductor</taxon>
    </lineage>
</organism>
<dbReference type="PANTHER" id="PTHR13061">
    <property type="entry name" value="DYNACTIN SUBUNIT P25"/>
    <property type="match status" value="1"/>
</dbReference>
<accession>A0A5B8KZ50</accession>
<sequence length="175" mass="18491">MTIYALDGTAPEFEDRGTNWIASDASVIGKVRLGRNAGIWFGVVIRGDNEPITIGPDTNVQEHTIMHTDIGFPLTIGRGCTIGHRAILHGCTIGDNSLIGMGAIVLNGAKIGNNCLVGAGALVTEGKVFPDNSLIVGSPAKPVRDLDGKAVELLKWSAAHYVENGRRFIMGLTEA</sequence>
<dbReference type="EMBL" id="CP042301">
    <property type="protein sequence ID" value="QDZ00836.1"/>
    <property type="molecule type" value="Genomic_DNA"/>
</dbReference>
<dbReference type="InterPro" id="IPR047324">
    <property type="entry name" value="LbH_gamma_CA-like"/>
</dbReference>
<dbReference type="Pfam" id="PF00132">
    <property type="entry name" value="Hexapep"/>
    <property type="match status" value="1"/>
</dbReference>
<dbReference type="RefSeq" id="WP_146299481.1">
    <property type="nucleotide sequence ID" value="NZ_CP042301.2"/>
</dbReference>
<dbReference type="Gene3D" id="2.160.10.10">
    <property type="entry name" value="Hexapeptide repeat proteins"/>
    <property type="match status" value="1"/>
</dbReference>
<name>A0A5B8KZ50_9HYPH</name>
<proteinExistence type="predicted"/>
<protein>
    <submittedName>
        <fullName evidence="1">Gamma carbonic anhydrase family protein</fullName>
    </submittedName>
</protein>
<dbReference type="Proteomes" id="UP000321389">
    <property type="component" value="Chromosome"/>
</dbReference>
<evidence type="ECO:0000313" key="1">
    <source>
        <dbReference type="EMBL" id="QDZ00836.1"/>
    </source>
</evidence>
<dbReference type="SUPFAM" id="SSF51161">
    <property type="entry name" value="Trimeric LpxA-like enzymes"/>
    <property type="match status" value="1"/>
</dbReference>
<keyword evidence="2" id="KW-1185">Reference proteome</keyword>
<dbReference type="OrthoDB" id="9803036at2"/>
<dbReference type="InterPro" id="IPR001451">
    <property type="entry name" value="Hexapep"/>
</dbReference>
<dbReference type="AlphaFoldDB" id="A0A5B8KZ50"/>
<dbReference type="CDD" id="cd04645">
    <property type="entry name" value="LbH_gamma_CA_like"/>
    <property type="match status" value="1"/>
</dbReference>
<dbReference type="InterPro" id="IPR011004">
    <property type="entry name" value="Trimer_LpxA-like_sf"/>
</dbReference>
<dbReference type="PANTHER" id="PTHR13061:SF29">
    <property type="entry name" value="GAMMA CARBONIC ANHYDRASE-LIKE 1, MITOCHONDRIAL-RELATED"/>
    <property type="match status" value="1"/>
</dbReference>
<gene>
    <name evidence="1" type="ORF">FQ775_10825</name>
</gene>
<reference evidence="1" key="1">
    <citation type="submission" date="2020-04" db="EMBL/GenBank/DDBJ databases">
        <title>Nitratireductor sp. nov. isolated from mangrove soil.</title>
        <authorList>
            <person name="Ye Y."/>
        </authorList>
    </citation>
    <scope>NUCLEOTIDE SEQUENCE</scope>
    <source>
        <strain evidence="1">SY7</strain>
    </source>
</reference>
<dbReference type="InterPro" id="IPR050484">
    <property type="entry name" value="Transf_Hexapept/Carb_Anhydrase"/>
</dbReference>